<evidence type="ECO:0000256" key="1">
    <source>
        <dbReference type="SAM" id="SignalP"/>
    </source>
</evidence>
<gene>
    <name evidence="2" type="ORF">Q9L58_004719</name>
</gene>
<evidence type="ECO:0000313" key="2">
    <source>
        <dbReference type="EMBL" id="KAL0636262.1"/>
    </source>
</evidence>
<reference evidence="2 3" key="1">
    <citation type="submission" date="2024-02" db="EMBL/GenBank/DDBJ databases">
        <title>Discinaceae phylogenomics.</title>
        <authorList>
            <person name="Dirks A.C."/>
            <person name="James T.Y."/>
        </authorList>
    </citation>
    <scope>NUCLEOTIDE SEQUENCE [LARGE SCALE GENOMIC DNA]</scope>
    <source>
        <strain evidence="2 3">ACD0624</strain>
    </source>
</reference>
<keyword evidence="3" id="KW-1185">Reference proteome</keyword>
<comment type="caution">
    <text evidence="2">The sequence shown here is derived from an EMBL/GenBank/DDBJ whole genome shotgun (WGS) entry which is preliminary data.</text>
</comment>
<dbReference type="Proteomes" id="UP001447188">
    <property type="component" value="Unassembled WGS sequence"/>
</dbReference>
<organism evidence="2 3">
    <name type="scientific">Discina gigas</name>
    <dbReference type="NCBI Taxonomy" id="1032678"/>
    <lineage>
        <taxon>Eukaryota</taxon>
        <taxon>Fungi</taxon>
        <taxon>Dikarya</taxon>
        <taxon>Ascomycota</taxon>
        <taxon>Pezizomycotina</taxon>
        <taxon>Pezizomycetes</taxon>
        <taxon>Pezizales</taxon>
        <taxon>Discinaceae</taxon>
        <taxon>Discina</taxon>
    </lineage>
</organism>
<name>A0ABR3GJZ7_9PEZI</name>
<proteinExistence type="predicted"/>
<dbReference type="EMBL" id="JBBBZM010000053">
    <property type="protein sequence ID" value="KAL0636262.1"/>
    <property type="molecule type" value="Genomic_DNA"/>
</dbReference>
<feature type="signal peptide" evidence="1">
    <location>
        <begin position="1"/>
        <end position="16"/>
    </location>
</feature>
<keyword evidence="1" id="KW-0732">Signal</keyword>
<feature type="chain" id="PRO_5047210519" evidence="1">
    <location>
        <begin position="17"/>
        <end position="245"/>
    </location>
</feature>
<accession>A0ABR3GJZ7</accession>
<sequence>MHFSFILAALAAVSSAAPTPSAYDVAVAVASGQAVTPIIITSAQILAAAPTSKNCPAVAVAGQECASSATAAKGLTDAFNKYGQTTLGQMTALLGLMTLESGDFRFNVNQARVGQGTRAMLMFNFVYDYAYAQPELRDEVLRLGGGKHLVLSFDTISTVPDQVQHDIRALVLVDKYSFGAASWFLANKCDASFATALTAGGFPAFTNYIANCIGAGAVTPERKNGWCLAAKALKPAGAATPAECL</sequence>
<evidence type="ECO:0000313" key="3">
    <source>
        <dbReference type="Proteomes" id="UP001447188"/>
    </source>
</evidence>
<protein>
    <submittedName>
        <fullName evidence="2">Uncharacterized protein</fullName>
    </submittedName>
</protein>